<dbReference type="InterPro" id="IPR012000">
    <property type="entry name" value="Thiamin_PyroP_enz_cen_dom"/>
</dbReference>
<comment type="caution">
    <text evidence="7">The sequence shown here is derived from an EMBL/GenBank/DDBJ whole genome shotgun (WGS) entry which is preliminary data.</text>
</comment>
<dbReference type="InterPro" id="IPR029035">
    <property type="entry name" value="DHS-like_NAD/FAD-binding_dom"/>
</dbReference>
<evidence type="ECO:0000259" key="6">
    <source>
        <dbReference type="Pfam" id="PF02776"/>
    </source>
</evidence>
<keyword evidence="2 3" id="KW-0786">Thiamine pyrophosphate</keyword>
<dbReference type="InterPro" id="IPR045229">
    <property type="entry name" value="TPP_enz"/>
</dbReference>
<dbReference type="InterPro" id="IPR029061">
    <property type="entry name" value="THDP-binding"/>
</dbReference>
<evidence type="ECO:0000256" key="2">
    <source>
        <dbReference type="ARBA" id="ARBA00023052"/>
    </source>
</evidence>
<gene>
    <name evidence="7" type="ORF">ABT272_18875</name>
</gene>
<dbReference type="SUPFAM" id="SSF52467">
    <property type="entry name" value="DHS-like NAD/FAD-binding domain"/>
    <property type="match status" value="1"/>
</dbReference>
<dbReference type="CDD" id="cd07035">
    <property type="entry name" value="TPP_PYR_POX_like"/>
    <property type="match status" value="1"/>
</dbReference>
<reference evidence="7 8" key="1">
    <citation type="submission" date="2024-06" db="EMBL/GenBank/DDBJ databases">
        <title>The Natural Products Discovery Center: Release of the First 8490 Sequenced Strains for Exploring Actinobacteria Biosynthetic Diversity.</title>
        <authorList>
            <person name="Kalkreuter E."/>
            <person name="Kautsar S.A."/>
            <person name="Yang D."/>
            <person name="Bader C.D."/>
            <person name="Teijaro C.N."/>
            <person name="Fluegel L."/>
            <person name="Davis C.M."/>
            <person name="Simpson J.R."/>
            <person name="Lauterbach L."/>
            <person name="Steele A.D."/>
            <person name="Gui C."/>
            <person name="Meng S."/>
            <person name="Li G."/>
            <person name="Viehrig K."/>
            <person name="Ye F."/>
            <person name="Su P."/>
            <person name="Kiefer A.F."/>
            <person name="Nichols A."/>
            <person name="Cepeda A.J."/>
            <person name="Yan W."/>
            <person name="Fan B."/>
            <person name="Jiang Y."/>
            <person name="Adhikari A."/>
            <person name="Zheng C.-J."/>
            <person name="Schuster L."/>
            <person name="Cowan T.M."/>
            <person name="Smanski M.J."/>
            <person name="Chevrette M.G."/>
            <person name="De Carvalho L.P.S."/>
            <person name="Shen B."/>
        </authorList>
    </citation>
    <scope>NUCLEOTIDE SEQUENCE [LARGE SCALE GENOMIC DNA]</scope>
    <source>
        <strain evidence="7 8">NPDC001166</strain>
    </source>
</reference>
<sequence>MTHDHDLVLRPTAAQISTALNPPPGRNGGDLVVETLAGLGATTVFGLPGQHALGMFDALRRSALRYIGLRVENNAGFAADAYGRITGEAAPLLLSTGPGALTSLAALQEAAAASAPVLAISSQIPTAGLGGGRHGYLHELPDQAASFRGVVKSVHTVRSQSQIPSAIAAAWKSALTAPHGPVWVEIPQDVLLAETGLPVVTAMDATPDDLVPRPELTAVAADLLSRAARPAIIAGGGVVRADASGKLLQLAEMLDAPVVTTFGGKGAFPWQHPLSMQSWLEDRYTTDLLEDADVLLVVGSGLGELSSNYHTFKPRGRVIQIEADLGKLESNHPALGIHADARLALQALLETVSPREDDTAAGRVRDLLARVAERIAAQELTLEQDVLAAVRRALPADSPSFWDMTILAYWAWSAFDTRGANTMHSAQGAGGLGYGFPAALGAAAADPSRPVLAVSGDGGALYSIAELATAKQYDLPVTWLIVDDGGYGILREYMTDAFGQATATELTRPDYVALAESFGVPGTRTTPETLETDLTKALATPGPSVVVLPAVLRMFAPTHLG</sequence>
<dbReference type="Gene3D" id="3.40.50.1220">
    <property type="entry name" value="TPP-binding domain"/>
    <property type="match status" value="1"/>
</dbReference>
<dbReference type="RefSeq" id="WP_352063951.1">
    <property type="nucleotide sequence ID" value="NZ_JBEOYA010000115.1"/>
</dbReference>
<dbReference type="PANTHER" id="PTHR18968:SF167">
    <property type="entry name" value="ACETOLACTATE SYNTHASE LARGE SUBUNIT ILVB2-RELATED"/>
    <property type="match status" value="1"/>
</dbReference>
<dbReference type="Gene3D" id="3.40.50.970">
    <property type="match status" value="2"/>
</dbReference>
<dbReference type="EMBL" id="JBEPAZ010000014">
    <property type="protein sequence ID" value="MER6429782.1"/>
    <property type="molecule type" value="Genomic_DNA"/>
</dbReference>
<dbReference type="PANTHER" id="PTHR18968">
    <property type="entry name" value="THIAMINE PYROPHOSPHATE ENZYMES"/>
    <property type="match status" value="1"/>
</dbReference>
<evidence type="ECO:0000259" key="4">
    <source>
        <dbReference type="Pfam" id="PF00205"/>
    </source>
</evidence>
<keyword evidence="8" id="KW-1185">Reference proteome</keyword>
<name>A0ABV1U983_9ACTN</name>
<dbReference type="Proteomes" id="UP001470023">
    <property type="component" value="Unassembled WGS sequence"/>
</dbReference>
<proteinExistence type="inferred from homology"/>
<feature type="domain" description="Thiamine pyrophosphate enzyme central" evidence="4">
    <location>
        <begin position="219"/>
        <end position="348"/>
    </location>
</feature>
<evidence type="ECO:0000313" key="7">
    <source>
        <dbReference type="EMBL" id="MER6429782.1"/>
    </source>
</evidence>
<dbReference type="Pfam" id="PF00205">
    <property type="entry name" value="TPP_enzyme_M"/>
    <property type="match status" value="1"/>
</dbReference>
<organism evidence="7 8">
    <name type="scientific">Streptomyces sp. 900105245</name>
    <dbReference type="NCBI Taxonomy" id="3154379"/>
    <lineage>
        <taxon>Bacteria</taxon>
        <taxon>Bacillati</taxon>
        <taxon>Actinomycetota</taxon>
        <taxon>Actinomycetes</taxon>
        <taxon>Kitasatosporales</taxon>
        <taxon>Streptomycetaceae</taxon>
        <taxon>Streptomyces</taxon>
    </lineage>
</organism>
<protein>
    <submittedName>
        <fullName evidence="7">Thiamine pyrophosphate-binding protein</fullName>
    </submittedName>
</protein>
<dbReference type="InterPro" id="IPR000399">
    <property type="entry name" value="TPP-bd_CS"/>
</dbReference>
<dbReference type="Pfam" id="PF02775">
    <property type="entry name" value="TPP_enzyme_C"/>
    <property type="match status" value="1"/>
</dbReference>
<feature type="domain" description="Thiamine pyrophosphate enzyme TPP-binding" evidence="5">
    <location>
        <begin position="407"/>
        <end position="547"/>
    </location>
</feature>
<dbReference type="CDD" id="cd00568">
    <property type="entry name" value="TPP_enzymes"/>
    <property type="match status" value="1"/>
</dbReference>
<dbReference type="SUPFAM" id="SSF52518">
    <property type="entry name" value="Thiamin diphosphate-binding fold (THDP-binding)"/>
    <property type="match status" value="2"/>
</dbReference>
<comment type="similarity">
    <text evidence="1 3">Belongs to the TPP enzyme family.</text>
</comment>
<feature type="domain" description="Thiamine pyrophosphate enzyme N-terminal TPP-binding" evidence="6">
    <location>
        <begin position="27"/>
        <end position="145"/>
    </location>
</feature>
<dbReference type="Pfam" id="PF02776">
    <property type="entry name" value="TPP_enzyme_N"/>
    <property type="match status" value="1"/>
</dbReference>
<evidence type="ECO:0000256" key="3">
    <source>
        <dbReference type="RuleBase" id="RU362132"/>
    </source>
</evidence>
<evidence type="ECO:0000256" key="1">
    <source>
        <dbReference type="ARBA" id="ARBA00007812"/>
    </source>
</evidence>
<dbReference type="PROSITE" id="PS00187">
    <property type="entry name" value="TPP_ENZYMES"/>
    <property type="match status" value="1"/>
</dbReference>
<evidence type="ECO:0000259" key="5">
    <source>
        <dbReference type="Pfam" id="PF02775"/>
    </source>
</evidence>
<dbReference type="InterPro" id="IPR011766">
    <property type="entry name" value="TPP_enzyme_TPP-bd"/>
</dbReference>
<evidence type="ECO:0000313" key="8">
    <source>
        <dbReference type="Proteomes" id="UP001470023"/>
    </source>
</evidence>
<dbReference type="InterPro" id="IPR012001">
    <property type="entry name" value="Thiamin_PyroP_enz_TPP-bd_dom"/>
</dbReference>
<accession>A0ABV1U983</accession>